<protein>
    <submittedName>
        <fullName evidence="1">Uncharacterized protein</fullName>
    </submittedName>
</protein>
<reference evidence="1" key="2">
    <citation type="submission" date="2021-04" db="EMBL/GenBank/DDBJ databases">
        <authorList>
            <person name="Gilroy R."/>
        </authorList>
    </citation>
    <scope>NUCLEOTIDE SEQUENCE</scope>
    <source>
        <strain evidence="1">ChiSxjej1B13-11762</strain>
    </source>
</reference>
<organism evidence="1 2">
    <name type="scientific">Candidatus Dorea gallistercoris</name>
    <dbReference type="NCBI Taxonomy" id="2838542"/>
    <lineage>
        <taxon>Bacteria</taxon>
        <taxon>Bacillati</taxon>
        <taxon>Bacillota</taxon>
        <taxon>Clostridia</taxon>
        <taxon>Lachnospirales</taxon>
        <taxon>Lachnospiraceae</taxon>
        <taxon>Dorea</taxon>
    </lineage>
</organism>
<sequence length="145" mass="17243">MEKRPNRLYKSRLFVMIFEEKRKLLELYNAVSGKHYEDPELLEINTLENAIYMSMRNDLSFLIDARLSLYEHQSTYSPNLPMRFLLHLVDLLSGMTIDENLYGSRKVLIPPPRFVVFYNGEEEQPDRKILKLSDLYAVEEEKPRL</sequence>
<comment type="caution">
    <text evidence="1">The sequence shown here is derived from an EMBL/GenBank/DDBJ whole genome shotgun (WGS) entry which is preliminary data.</text>
</comment>
<name>A0A9D1UCY6_9FIRM</name>
<dbReference type="Proteomes" id="UP000824263">
    <property type="component" value="Unassembled WGS sequence"/>
</dbReference>
<feature type="non-terminal residue" evidence="1">
    <location>
        <position position="145"/>
    </location>
</feature>
<evidence type="ECO:0000313" key="1">
    <source>
        <dbReference type="EMBL" id="HIW83279.1"/>
    </source>
</evidence>
<dbReference type="EMBL" id="DXGF01000054">
    <property type="protein sequence ID" value="HIW83279.1"/>
    <property type="molecule type" value="Genomic_DNA"/>
</dbReference>
<gene>
    <name evidence="1" type="ORF">H9873_03025</name>
</gene>
<evidence type="ECO:0000313" key="2">
    <source>
        <dbReference type="Proteomes" id="UP000824263"/>
    </source>
</evidence>
<dbReference type="AlphaFoldDB" id="A0A9D1UCY6"/>
<reference evidence="1" key="1">
    <citation type="journal article" date="2021" name="PeerJ">
        <title>Extensive microbial diversity within the chicken gut microbiome revealed by metagenomics and culture.</title>
        <authorList>
            <person name="Gilroy R."/>
            <person name="Ravi A."/>
            <person name="Getino M."/>
            <person name="Pursley I."/>
            <person name="Horton D.L."/>
            <person name="Alikhan N.F."/>
            <person name="Baker D."/>
            <person name="Gharbi K."/>
            <person name="Hall N."/>
            <person name="Watson M."/>
            <person name="Adriaenssens E.M."/>
            <person name="Foster-Nyarko E."/>
            <person name="Jarju S."/>
            <person name="Secka A."/>
            <person name="Antonio M."/>
            <person name="Oren A."/>
            <person name="Chaudhuri R.R."/>
            <person name="La Ragione R."/>
            <person name="Hildebrand F."/>
            <person name="Pallen M.J."/>
        </authorList>
    </citation>
    <scope>NUCLEOTIDE SEQUENCE</scope>
    <source>
        <strain evidence="1">ChiSxjej1B13-11762</strain>
    </source>
</reference>
<accession>A0A9D1UCY6</accession>
<proteinExistence type="predicted"/>